<feature type="short sequence motif" description="Histidine triad motif" evidence="2 3">
    <location>
        <begin position="91"/>
        <end position="95"/>
    </location>
</feature>
<protein>
    <submittedName>
        <fullName evidence="5">Histidine triad (HIT) protein</fullName>
    </submittedName>
</protein>
<dbReference type="Gene3D" id="3.30.428.10">
    <property type="entry name" value="HIT-like"/>
    <property type="match status" value="1"/>
</dbReference>
<name>C5C5N4_BEUC1</name>
<evidence type="ECO:0000256" key="3">
    <source>
        <dbReference type="PROSITE-ProRule" id="PRU00464"/>
    </source>
</evidence>
<dbReference type="eggNOG" id="COG0537">
    <property type="taxonomic scope" value="Bacteria"/>
</dbReference>
<dbReference type="InterPro" id="IPR036265">
    <property type="entry name" value="HIT-like_sf"/>
</dbReference>
<sequence>MATLFTRIIDGELPGRFVWADDVCVVLLTIEPITNGHAMVVPRTEVTQWLDASDELMARLVSVARRVGTAQLEEFGGERAGLLVEGYGVPHLHVHVWPTSSPADFDVHRVQRDLPAAVLDEHAARLRDRLASQGHALEVAEALELS</sequence>
<evidence type="ECO:0000313" key="5">
    <source>
        <dbReference type="EMBL" id="ACQ80225.1"/>
    </source>
</evidence>
<feature type="domain" description="HIT" evidence="4">
    <location>
        <begin position="4"/>
        <end position="107"/>
    </location>
</feature>
<evidence type="ECO:0000256" key="2">
    <source>
        <dbReference type="PIRSR" id="PIRSR601310-3"/>
    </source>
</evidence>
<dbReference type="GO" id="GO:0003824">
    <property type="term" value="F:catalytic activity"/>
    <property type="evidence" value="ECO:0007669"/>
    <property type="project" value="InterPro"/>
</dbReference>
<dbReference type="PANTHER" id="PTHR46648">
    <property type="entry name" value="HIT FAMILY PROTEIN 1"/>
    <property type="match status" value="1"/>
</dbReference>
<dbReference type="InterPro" id="IPR001310">
    <property type="entry name" value="Histidine_triad_HIT"/>
</dbReference>
<dbReference type="STRING" id="471853.Bcav_1970"/>
<feature type="active site" description="Tele-AMP-histidine intermediate" evidence="1">
    <location>
        <position position="93"/>
    </location>
</feature>
<dbReference type="PANTHER" id="PTHR46648:SF1">
    <property type="entry name" value="ADENOSINE 5'-MONOPHOSPHORAMIDASE HNT1"/>
    <property type="match status" value="1"/>
</dbReference>
<organism evidence="5 6">
    <name type="scientific">Beutenbergia cavernae (strain ATCC BAA-8 / DSM 12333 / CCUG 43141 / JCM 11478 / NBRC 16432 / NCIMB 13614 / HKI 0122)</name>
    <dbReference type="NCBI Taxonomy" id="471853"/>
    <lineage>
        <taxon>Bacteria</taxon>
        <taxon>Bacillati</taxon>
        <taxon>Actinomycetota</taxon>
        <taxon>Actinomycetes</taxon>
        <taxon>Micrococcales</taxon>
        <taxon>Beutenbergiaceae</taxon>
        <taxon>Beutenbergia</taxon>
    </lineage>
</organism>
<evidence type="ECO:0000259" key="4">
    <source>
        <dbReference type="PROSITE" id="PS51084"/>
    </source>
</evidence>
<keyword evidence="6" id="KW-1185">Reference proteome</keyword>
<dbReference type="Pfam" id="PF01230">
    <property type="entry name" value="HIT"/>
    <property type="match status" value="1"/>
</dbReference>
<dbReference type="KEGG" id="bcv:Bcav_1970"/>
<dbReference type="Proteomes" id="UP000007962">
    <property type="component" value="Chromosome"/>
</dbReference>
<accession>C5C5N4</accession>
<dbReference type="GO" id="GO:0009117">
    <property type="term" value="P:nucleotide metabolic process"/>
    <property type="evidence" value="ECO:0007669"/>
    <property type="project" value="TreeGrafter"/>
</dbReference>
<reference evidence="5 6" key="1">
    <citation type="journal article" date="2009" name="Stand. Genomic Sci.">
        <title>Complete genome sequence of Beutenbergia cavernae type strain (HKI 0122).</title>
        <authorList>
            <person name="Land M."/>
            <person name="Pukall R."/>
            <person name="Abt B."/>
            <person name="Goker M."/>
            <person name="Rohde M."/>
            <person name="Glavina Del Rio T."/>
            <person name="Tice H."/>
            <person name="Copeland A."/>
            <person name="Cheng J.F."/>
            <person name="Lucas S."/>
            <person name="Chen F."/>
            <person name="Nolan M."/>
            <person name="Bruce D."/>
            <person name="Goodwin L."/>
            <person name="Pitluck S."/>
            <person name="Ivanova N."/>
            <person name="Mavromatis K."/>
            <person name="Ovchinnikova G."/>
            <person name="Pati A."/>
            <person name="Chen A."/>
            <person name="Palaniappan K."/>
            <person name="Hauser L."/>
            <person name="Chang Y.J."/>
            <person name="Jefferies C.C."/>
            <person name="Saunders E."/>
            <person name="Brettin T."/>
            <person name="Detter J.C."/>
            <person name="Han C."/>
            <person name="Chain P."/>
            <person name="Bristow J."/>
            <person name="Eisen J.A."/>
            <person name="Markowitz V."/>
            <person name="Hugenholtz P."/>
            <person name="Kyrpides N.C."/>
            <person name="Klenk H.P."/>
            <person name="Lapidus A."/>
        </authorList>
    </citation>
    <scope>NUCLEOTIDE SEQUENCE [LARGE SCALE GENOMIC DNA]</scope>
    <source>
        <strain evidence="6">ATCC BAA-8 / DSM 12333 / NBRC 16432</strain>
    </source>
</reference>
<gene>
    <name evidence="5" type="ordered locus">Bcav_1970</name>
</gene>
<dbReference type="PROSITE" id="PS51084">
    <property type="entry name" value="HIT_2"/>
    <property type="match status" value="1"/>
</dbReference>
<dbReference type="EMBL" id="CP001618">
    <property type="protein sequence ID" value="ACQ80225.1"/>
    <property type="molecule type" value="Genomic_DNA"/>
</dbReference>
<evidence type="ECO:0000313" key="6">
    <source>
        <dbReference type="Proteomes" id="UP000007962"/>
    </source>
</evidence>
<dbReference type="OrthoDB" id="9784774at2"/>
<dbReference type="InterPro" id="IPR011146">
    <property type="entry name" value="HIT-like"/>
</dbReference>
<dbReference type="HOGENOM" id="CLU_056776_3_1_11"/>
<evidence type="ECO:0000256" key="1">
    <source>
        <dbReference type="PIRSR" id="PIRSR601310-1"/>
    </source>
</evidence>
<dbReference type="PRINTS" id="PR00332">
    <property type="entry name" value="HISTRIAD"/>
</dbReference>
<proteinExistence type="predicted"/>
<dbReference type="AlphaFoldDB" id="C5C5N4"/>
<dbReference type="SUPFAM" id="SSF54197">
    <property type="entry name" value="HIT-like"/>
    <property type="match status" value="1"/>
</dbReference>
<dbReference type="RefSeq" id="WP_015882465.1">
    <property type="nucleotide sequence ID" value="NC_012669.1"/>
</dbReference>